<dbReference type="OrthoDB" id="9815884at2"/>
<protein>
    <submittedName>
        <fullName evidence="6">Septal ring factor EnvC, activator of murein hydrolases AmiA and AmiB</fullName>
    </submittedName>
</protein>
<dbReference type="AlphaFoldDB" id="A0A1G8BEV8"/>
<sequence length="446" mass="51269">MPFRTPGSRRFWLVLTFVLCACAGAFAQKTREQLELEKAENQGKIKEIQNILKQTSSQKNVNLGQLKALNQQINTYKKQIDLLTDDLEILDRELKVLEKRRQALDSSLAVLKEEYGHMIYEASKRNAYFNQLVFLFSAGTFNQFVLRYKYLKQYTEARQGRAKEIDVLQKQVMAERQRITSKKSQQKNVLDTRVTENTKLEGLKTKQNEVIKELSQKEVELRKQIAENKRATDLLESSIRRIAERERRERLERERREREEREARRKAERERIARENAEREKKGEAAVEAPKEVEEEPVVSSGMSEEETTLASSFTASQNRLPWPVKGFVSSHFGQRPHAVLKGVMVDNLGVDIQTTAGEPVRSVYDGTVLDVTELPGMGSVVAIQHGNYMTIYAKMTGVAVRAGQKVKARENIGRVATDSDGTSELQFQIWKNTSRLNPENWLIHR</sequence>
<evidence type="ECO:0000313" key="7">
    <source>
        <dbReference type="Proteomes" id="UP000198748"/>
    </source>
</evidence>
<dbReference type="CDD" id="cd12797">
    <property type="entry name" value="M23_peptidase"/>
    <property type="match status" value="1"/>
</dbReference>
<evidence type="ECO:0000256" key="2">
    <source>
        <dbReference type="SAM" id="Coils"/>
    </source>
</evidence>
<dbReference type="GO" id="GO:0004222">
    <property type="term" value="F:metalloendopeptidase activity"/>
    <property type="evidence" value="ECO:0007669"/>
    <property type="project" value="TreeGrafter"/>
</dbReference>
<feature type="chain" id="PRO_5011707049" evidence="4">
    <location>
        <begin position="28"/>
        <end position="446"/>
    </location>
</feature>
<dbReference type="InterPro" id="IPR050570">
    <property type="entry name" value="Cell_wall_metabolism_enzyme"/>
</dbReference>
<dbReference type="Proteomes" id="UP000198748">
    <property type="component" value="Unassembled WGS sequence"/>
</dbReference>
<feature type="compositionally biased region" description="Basic and acidic residues" evidence="3">
    <location>
        <begin position="247"/>
        <end position="292"/>
    </location>
</feature>
<dbReference type="Gene3D" id="6.10.250.3150">
    <property type="match status" value="1"/>
</dbReference>
<feature type="signal peptide" evidence="4">
    <location>
        <begin position="1"/>
        <end position="27"/>
    </location>
</feature>
<dbReference type="STRING" id="659014.SAMN04487996_13317"/>
<organism evidence="6 7">
    <name type="scientific">Dyadobacter soli</name>
    <dbReference type="NCBI Taxonomy" id="659014"/>
    <lineage>
        <taxon>Bacteria</taxon>
        <taxon>Pseudomonadati</taxon>
        <taxon>Bacteroidota</taxon>
        <taxon>Cytophagia</taxon>
        <taxon>Cytophagales</taxon>
        <taxon>Spirosomataceae</taxon>
        <taxon>Dyadobacter</taxon>
    </lineage>
</organism>
<dbReference type="EMBL" id="FNAN01000033">
    <property type="protein sequence ID" value="SDH31651.1"/>
    <property type="molecule type" value="Genomic_DNA"/>
</dbReference>
<dbReference type="SUPFAM" id="SSF51261">
    <property type="entry name" value="Duplicated hybrid motif"/>
    <property type="match status" value="1"/>
</dbReference>
<reference evidence="7" key="1">
    <citation type="submission" date="2016-10" db="EMBL/GenBank/DDBJ databases">
        <authorList>
            <person name="Varghese N."/>
            <person name="Submissions S."/>
        </authorList>
    </citation>
    <scope>NUCLEOTIDE SEQUENCE [LARGE SCALE GENOMIC DNA]</scope>
    <source>
        <strain evidence="7">DSM 25329</strain>
    </source>
</reference>
<dbReference type="RefSeq" id="WP_090157635.1">
    <property type="nucleotide sequence ID" value="NZ_FNAN01000033.1"/>
</dbReference>
<dbReference type="PANTHER" id="PTHR21666">
    <property type="entry name" value="PEPTIDASE-RELATED"/>
    <property type="match status" value="1"/>
</dbReference>
<evidence type="ECO:0000259" key="5">
    <source>
        <dbReference type="Pfam" id="PF01551"/>
    </source>
</evidence>
<feature type="coiled-coil region" evidence="2">
    <location>
        <begin position="22"/>
        <end position="114"/>
    </location>
</feature>
<keyword evidence="6" id="KW-0378">Hydrolase</keyword>
<dbReference type="InterPro" id="IPR011055">
    <property type="entry name" value="Dup_hybrid_motif"/>
</dbReference>
<keyword evidence="2" id="KW-0175">Coiled coil</keyword>
<evidence type="ECO:0000313" key="6">
    <source>
        <dbReference type="EMBL" id="SDH31651.1"/>
    </source>
</evidence>
<evidence type="ECO:0000256" key="4">
    <source>
        <dbReference type="SAM" id="SignalP"/>
    </source>
</evidence>
<dbReference type="InterPro" id="IPR016047">
    <property type="entry name" value="M23ase_b-sheet_dom"/>
</dbReference>
<accession>A0A1G8BEV8</accession>
<dbReference type="Gene3D" id="2.70.70.10">
    <property type="entry name" value="Glucose Permease (Domain IIA)"/>
    <property type="match status" value="1"/>
</dbReference>
<keyword evidence="7" id="KW-1185">Reference proteome</keyword>
<proteinExistence type="predicted"/>
<dbReference type="Pfam" id="PF01551">
    <property type="entry name" value="Peptidase_M23"/>
    <property type="match status" value="1"/>
</dbReference>
<keyword evidence="1 4" id="KW-0732">Signal</keyword>
<dbReference type="PROSITE" id="PS51257">
    <property type="entry name" value="PROKAR_LIPOPROTEIN"/>
    <property type="match status" value="1"/>
</dbReference>
<feature type="domain" description="M23ase beta-sheet core" evidence="5">
    <location>
        <begin position="349"/>
        <end position="439"/>
    </location>
</feature>
<gene>
    <name evidence="6" type="ORF">SAMN04487996_13317</name>
</gene>
<evidence type="ECO:0000256" key="1">
    <source>
        <dbReference type="ARBA" id="ARBA00022729"/>
    </source>
</evidence>
<name>A0A1G8BEV8_9BACT</name>
<evidence type="ECO:0000256" key="3">
    <source>
        <dbReference type="SAM" id="MobiDB-lite"/>
    </source>
</evidence>
<feature type="region of interest" description="Disordered" evidence="3">
    <location>
        <begin position="247"/>
        <end position="304"/>
    </location>
</feature>
<dbReference type="PANTHER" id="PTHR21666:SF289">
    <property type="entry name" value="L-ALA--D-GLU ENDOPEPTIDASE"/>
    <property type="match status" value="1"/>
</dbReference>